<name>A0A9P6IQL7_MORAP</name>
<dbReference type="Proteomes" id="UP000738359">
    <property type="component" value="Unassembled WGS sequence"/>
</dbReference>
<evidence type="ECO:0000313" key="1">
    <source>
        <dbReference type="EMBL" id="KAF9944442.1"/>
    </source>
</evidence>
<proteinExistence type="predicted"/>
<gene>
    <name evidence="1" type="ORF">BGZ70_004645</name>
</gene>
<accession>A0A9P6IQL7</accession>
<comment type="caution">
    <text evidence="1">The sequence shown here is derived from an EMBL/GenBank/DDBJ whole genome shotgun (WGS) entry which is preliminary data.</text>
</comment>
<keyword evidence="2" id="KW-1185">Reference proteome</keyword>
<dbReference type="EMBL" id="JAAAHY010002450">
    <property type="protein sequence ID" value="KAF9944442.1"/>
    <property type="molecule type" value="Genomic_DNA"/>
</dbReference>
<dbReference type="AlphaFoldDB" id="A0A9P6IQL7"/>
<sequence>MVRLQLLGPDPQEPKEAYMRTYMRMWHQLKGSDPGSNGGLRCDPQVDDTLTQNLHVISALADEDKDDASQFRVYTAKFSRVICKEHVATENDKPILAVAAGGAYRNDDEKSPKDQFQLSALVPESSQEEGFQSPLNVAAITRSLQDSIEENAGLPRALQDERFHILSSPYIKKTLTHVRSDTTSTSVPGKADSTPLWTAIAEKVATAGYPFQSTPKGLSHTAALHVNQAAVSVNNHWSQAHYKKSSN</sequence>
<protein>
    <submittedName>
        <fullName evidence="1">Uncharacterized protein</fullName>
    </submittedName>
</protein>
<organism evidence="1 2">
    <name type="scientific">Mortierella alpina</name>
    <name type="common">Oleaginous fungus</name>
    <name type="synonym">Mortierella renispora</name>
    <dbReference type="NCBI Taxonomy" id="64518"/>
    <lineage>
        <taxon>Eukaryota</taxon>
        <taxon>Fungi</taxon>
        <taxon>Fungi incertae sedis</taxon>
        <taxon>Mucoromycota</taxon>
        <taxon>Mortierellomycotina</taxon>
        <taxon>Mortierellomycetes</taxon>
        <taxon>Mortierellales</taxon>
        <taxon>Mortierellaceae</taxon>
        <taxon>Mortierella</taxon>
    </lineage>
</organism>
<reference evidence="1" key="1">
    <citation type="journal article" date="2020" name="Fungal Divers.">
        <title>Resolving the Mortierellaceae phylogeny through synthesis of multi-gene phylogenetics and phylogenomics.</title>
        <authorList>
            <person name="Vandepol N."/>
            <person name="Liber J."/>
            <person name="Desiro A."/>
            <person name="Na H."/>
            <person name="Kennedy M."/>
            <person name="Barry K."/>
            <person name="Grigoriev I.V."/>
            <person name="Miller A.N."/>
            <person name="O'Donnell K."/>
            <person name="Stajich J.E."/>
            <person name="Bonito G."/>
        </authorList>
    </citation>
    <scope>NUCLEOTIDE SEQUENCE</scope>
    <source>
        <strain evidence="1">CK1249</strain>
    </source>
</reference>
<evidence type="ECO:0000313" key="2">
    <source>
        <dbReference type="Proteomes" id="UP000738359"/>
    </source>
</evidence>